<dbReference type="Pfam" id="PF04397">
    <property type="entry name" value="LytTR"/>
    <property type="match status" value="1"/>
</dbReference>
<dbReference type="GO" id="GO:0003677">
    <property type="term" value="F:DNA binding"/>
    <property type="evidence" value="ECO:0007669"/>
    <property type="project" value="UniProtKB-KW"/>
</dbReference>
<dbReference type="PANTHER" id="PTHR37299">
    <property type="entry name" value="TRANSCRIPTIONAL REGULATOR-RELATED"/>
    <property type="match status" value="1"/>
</dbReference>
<name>A0ABT0QJX2_9FLAO</name>
<sequence length="242" mass="28172">MYRILLINKNKVNDRVIRRYLNNSFVDKQALCVTNSFNEGINLLKARKPHLVILNAISNKNDINYFFDNCGIVDFQTIVLSSSDAYALTALKYNVIDYLLMPIKEEDFREALIKAISKIKSYYGFDQQQHAKKINTILAIPMFKKIEFIDIKNVMYCEAQGKYTQFTSVDSELKISSKNLGAYEKRLSKFQFFRIHHKYLVNLNFVSRIDTLPSISCTLRNGVSLKVSVRRYEALCKFLQIM</sequence>
<dbReference type="PROSITE" id="PS50110">
    <property type="entry name" value="RESPONSE_REGULATORY"/>
    <property type="match status" value="1"/>
</dbReference>
<dbReference type="EMBL" id="JAMFLZ010000010">
    <property type="protein sequence ID" value="MCL6296569.1"/>
    <property type="molecule type" value="Genomic_DNA"/>
</dbReference>
<dbReference type="Gene3D" id="3.40.50.2300">
    <property type="match status" value="1"/>
</dbReference>
<comment type="caution">
    <text evidence="4">The sequence shown here is derived from an EMBL/GenBank/DDBJ whole genome shotgun (WGS) entry which is preliminary data.</text>
</comment>
<dbReference type="InterPro" id="IPR007492">
    <property type="entry name" value="LytTR_DNA-bd_dom"/>
</dbReference>
<keyword evidence="4" id="KW-0238">DNA-binding</keyword>
<dbReference type="SMART" id="SM00850">
    <property type="entry name" value="LytTR"/>
    <property type="match status" value="1"/>
</dbReference>
<evidence type="ECO:0000313" key="5">
    <source>
        <dbReference type="Proteomes" id="UP001165381"/>
    </source>
</evidence>
<reference evidence="4" key="1">
    <citation type="submission" date="2022-05" db="EMBL/GenBank/DDBJ databases">
        <authorList>
            <person name="Park J.-S."/>
        </authorList>
    </citation>
    <scope>NUCLEOTIDE SEQUENCE</scope>
    <source>
        <strain evidence="4">2012CJ34-3</strain>
    </source>
</reference>
<accession>A0ABT0QJX2</accession>
<gene>
    <name evidence="4" type="ORF">M3P09_16295</name>
</gene>
<proteinExistence type="predicted"/>
<dbReference type="Proteomes" id="UP001165381">
    <property type="component" value="Unassembled WGS sequence"/>
</dbReference>
<evidence type="ECO:0000259" key="2">
    <source>
        <dbReference type="PROSITE" id="PS50110"/>
    </source>
</evidence>
<protein>
    <submittedName>
        <fullName evidence="4">LytTR family transcriptional regulator DNA-binding domain-containing protein</fullName>
    </submittedName>
</protein>
<feature type="domain" description="Response regulatory" evidence="2">
    <location>
        <begin position="3"/>
        <end position="116"/>
    </location>
</feature>
<dbReference type="InterPro" id="IPR046947">
    <property type="entry name" value="LytR-like"/>
</dbReference>
<keyword evidence="5" id="KW-1185">Reference proteome</keyword>
<dbReference type="Gene3D" id="2.40.50.1020">
    <property type="entry name" value="LytTr DNA-binding domain"/>
    <property type="match status" value="1"/>
</dbReference>
<organism evidence="4 5">
    <name type="scientific">Jejuia spongiicola</name>
    <dbReference type="NCBI Taxonomy" id="2942207"/>
    <lineage>
        <taxon>Bacteria</taxon>
        <taxon>Pseudomonadati</taxon>
        <taxon>Bacteroidota</taxon>
        <taxon>Flavobacteriia</taxon>
        <taxon>Flavobacteriales</taxon>
        <taxon>Flavobacteriaceae</taxon>
        <taxon>Jejuia</taxon>
    </lineage>
</organism>
<dbReference type="SUPFAM" id="SSF52172">
    <property type="entry name" value="CheY-like"/>
    <property type="match status" value="1"/>
</dbReference>
<feature type="domain" description="HTH LytTR-type" evidence="3">
    <location>
        <begin position="144"/>
        <end position="241"/>
    </location>
</feature>
<comment type="caution">
    <text evidence="1">Lacks conserved residue(s) required for the propagation of feature annotation.</text>
</comment>
<evidence type="ECO:0000259" key="3">
    <source>
        <dbReference type="PROSITE" id="PS50930"/>
    </source>
</evidence>
<dbReference type="InterPro" id="IPR001789">
    <property type="entry name" value="Sig_transdc_resp-reg_receiver"/>
</dbReference>
<evidence type="ECO:0000313" key="4">
    <source>
        <dbReference type="EMBL" id="MCL6296569.1"/>
    </source>
</evidence>
<dbReference type="PROSITE" id="PS50930">
    <property type="entry name" value="HTH_LYTTR"/>
    <property type="match status" value="1"/>
</dbReference>
<dbReference type="PANTHER" id="PTHR37299:SF1">
    <property type="entry name" value="STAGE 0 SPORULATION PROTEIN A HOMOLOG"/>
    <property type="match status" value="1"/>
</dbReference>
<dbReference type="InterPro" id="IPR011006">
    <property type="entry name" value="CheY-like_superfamily"/>
</dbReference>
<dbReference type="RefSeq" id="WP_249973936.1">
    <property type="nucleotide sequence ID" value="NZ_JAMFLZ010000010.1"/>
</dbReference>
<evidence type="ECO:0000256" key="1">
    <source>
        <dbReference type="PROSITE-ProRule" id="PRU00169"/>
    </source>
</evidence>